<evidence type="ECO:0000313" key="1">
    <source>
        <dbReference type="EMBL" id="KAH3678228.1"/>
    </source>
</evidence>
<reference evidence="1" key="1">
    <citation type="journal article" date="2021" name="Open Biol.">
        <title>Shared evolutionary footprints suggest mitochondrial oxidative damage underlies multiple complex I losses in fungi.</title>
        <authorList>
            <person name="Schikora-Tamarit M.A."/>
            <person name="Marcet-Houben M."/>
            <person name="Nosek J."/>
            <person name="Gabaldon T."/>
        </authorList>
    </citation>
    <scope>NUCLEOTIDE SEQUENCE</scope>
    <source>
        <strain evidence="1">CBS2887</strain>
    </source>
</reference>
<name>A0A9P8TG14_WICPI</name>
<proteinExistence type="predicted"/>
<dbReference type="EMBL" id="JAEUBG010005127">
    <property type="protein sequence ID" value="KAH3678228.1"/>
    <property type="molecule type" value="Genomic_DNA"/>
</dbReference>
<protein>
    <submittedName>
        <fullName evidence="1">Uncharacterized protein</fullName>
    </submittedName>
</protein>
<dbReference type="Proteomes" id="UP000774326">
    <property type="component" value="Unassembled WGS sequence"/>
</dbReference>
<reference evidence="1" key="2">
    <citation type="submission" date="2021-01" db="EMBL/GenBank/DDBJ databases">
        <authorList>
            <person name="Schikora-Tamarit M.A."/>
        </authorList>
    </citation>
    <scope>NUCLEOTIDE SEQUENCE</scope>
    <source>
        <strain evidence="1">CBS2887</strain>
    </source>
</reference>
<gene>
    <name evidence="1" type="ORF">WICPIJ_008893</name>
</gene>
<sequence>MDLEINNFFRDFGEQIAETEFVFTNFFSIEGPITLSLSLFRTYNLTLRRFDGVIDIKITTGLNSKVVTNTGLSLLSQDVVA</sequence>
<dbReference type="AlphaFoldDB" id="A0A9P8TG14"/>
<evidence type="ECO:0000313" key="2">
    <source>
        <dbReference type="Proteomes" id="UP000774326"/>
    </source>
</evidence>
<comment type="caution">
    <text evidence="1">The sequence shown here is derived from an EMBL/GenBank/DDBJ whole genome shotgun (WGS) entry which is preliminary data.</text>
</comment>
<keyword evidence="2" id="KW-1185">Reference proteome</keyword>
<accession>A0A9P8TG14</accession>
<organism evidence="1 2">
    <name type="scientific">Wickerhamomyces pijperi</name>
    <name type="common">Yeast</name>
    <name type="synonym">Pichia pijperi</name>
    <dbReference type="NCBI Taxonomy" id="599730"/>
    <lineage>
        <taxon>Eukaryota</taxon>
        <taxon>Fungi</taxon>
        <taxon>Dikarya</taxon>
        <taxon>Ascomycota</taxon>
        <taxon>Saccharomycotina</taxon>
        <taxon>Saccharomycetes</taxon>
        <taxon>Phaffomycetales</taxon>
        <taxon>Wickerhamomycetaceae</taxon>
        <taxon>Wickerhamomyces</taxon>
    </lineage>
</organism>